<dbReference type="Gene3D" id="3.40.50.200">
    <property type="entry name" value="Peptidase S8/S53 domain"/>
    <property type="match status" value="1"/>
</dbReference>
<dbReference type="InterPro" id="IPR050819">
    <property type="entry name" value="Tripeptidyl-peptidase_I"/>
</dbReference>
<keyword evidence="2 4" id="KW-0378">Hydrolase</keyword>
<dbReference type="SUPFAM" id="SSF52743">
    <property type="entry name" value="Subtilisin-like"/>
    <property type="match status" value="1"/>
</dbReference>
<evidence type="ECO:0000313" key="6">
    <source>
        <dbReference type="EMBL" id="PRC94113.1"/>
    </source>
</evidence>
<dbReference type="Proteomes" id="UP000237839">
    <property type="component" value="Unassembled WGS sequence"/>
</dbReference>
<reference evidence="6 7" key="1">
    <citation type="submission" date="2018-02" db="EMBL/GenBank/DDBJ databases">
        <title>Solimicrobium silvestre gen. nov., sp. nov., isolated from alpine forest soil.</title>
        <authorList>
            <person name="Margesin R."/>
            <person name="Albuquerque L."/>
            <person name="Zhang D.-C."/>
            <person name="Froufe H.J.C."/>
            <person name="Severino R."/>
            <person name="Roxo I."/>
            <person name="Egas C."/>
            <person name="Da Costa M.S."/>
        </authorList>
    </citation>
    <scope>NUCLEOTIDE SEQUENCE [LARGE SCALE GENOMIC DNA]</scope>
    <source>
        <strain evidence="6 7">S20-91</strain>
    </source>
</reference>
<protein>
    <recommendedName>
        <fullName evidence="5">Peptidase S53 domain-containing protein</fullName>
    </recommendedName>
</protein>
<comment type="caution">
    <text evidence="4">Lacks conserved residue(s) required for the propagation of feature annotation.</text>
</comment>
<keyword evidence="1 4" id="KW-0645">Protease</keyword>
<dbReference type="PANTHER" id="PTHR14218:SF15">
    <property type="entry name" value="TRIPEPTIDYL-PEPTIDASE 1"/>
    <property type="match status" value="1"/>
</dbReference>
<evidence type="ECO:0000259" key="5">
    <source>
        <dbReference type="PROSITE" id="PS51695"/>
    </source>
</evidence>
<feature type="active site" description="Charge relay system" evidence="4">
    <location>
        <position position="662"/>
    </location>
</feature>
<comment type="caution">
    <text evidence="6">The sequence shown here is derived from an EMBL/GenBank/DDBJ whole genome shotgun (WGS) entry which is preliminary data.</text>
</comment>
<dbReference type="PROSITE" id="PS51695">
    <property type="entry name" value="SEDOLISIN"/>
    <property type="match status" value="1"/>
</dbReference>
<dbReference type="InterPro" id="IPR036852">
    <property type="entry name" value="Peptidase_S8/S53_dom_sf"/>
</dbReference>
<dbReference type="PROSITE" id="PS00138">
    <property type="entry name" value="SUBTILASE_SER"/>
    <property type="match status" value="1"/>
</dbReference>
<organism evidence="6 7">
    <name type="scientific">Solimicrobium silvestre</name>
    <dbReference type="NCBI Taxonomy" id="2099400"/>
    <lineage>
        <taxon>Bacteria</taxon>
        <taxon>Pseudomonadati</taxon>
        <taxon>Pseudomonadota</taxon>
        <taxon>Betaproteobacteria</taxon>
        <taxon>Burkholderiales</taxon>
        <taxon>Oxalobacteraceae</taxon>
        <taxon>Solimicrobium</taxon>
    </lineage>
</organism>
<keyword evidence="3 4" id="KW-0720">Serine protease</keyword>
<sequence>MKEQFRMLKINFETMTPTKWLIVLASVVTLSACGGHSSSGGINVANAVLSKNQQIFESLEFSGGTYSVDWSFPYGGGNLVNGANYIASNSTGGLSKSPAIEGAQTQLPVVTSLDVNLQAPTFGPAVYLNGGQVITRSATAQRKVSYVGSNIQVDYIADDGVTVAQSTQFSNFSSVPLTGFMGSTANEFQASVPINNWISANNFSANAKWQPGSVYTKRQGTSVGDTYYVQNCQNFSNVVVTTATTSTVVCQAGGTIAQIFPIVQFDEGSGHPTEEEAYSDGTMTTVQGLPMWIANNPIPTTLLYRTYFQLDGNIYMGYMHKSGVAYHYDMNDGTTTDYLISMNQAAVNSIQQGIITGASVTGSQSGNTNSVSSIDLFGLGAHGINGALAPVDLLSHYNVPANLNGAGQTIVIIDAPGSANVLDDLNTYSQFFNLPQCNSANPCFQQIDLSNGAAVDPNNDWGIEVELDTQMVHAIAPQAKIILITANSSSSTDLSAAITYAASLPNVTAVTMSFGGSDNPPIVSATQIEPAEYLAEDTAFATAQANLGMIFFASSGDSGNYFYTTPGGFAYPASSPYVTAVGGTQINSLNWGLGSQSEIGWQFSGGGTSTGFALPNWQASYPAIASNNAYRAVPDVSAVADGQHSALSIYYKQQWVMVGGTSASSPIWAGFSALFGQYLGNKGQSLSTLIKNTSGGFNGLLYQSRITQGSNPGLTNITAGSNGFDLGCSVCSAGVGYNDVTGLGVPNMTNFLANF</sequence>
<dbReference type="GO" id="GO:0008240">
    <property type="term" value="F:tripeptidyl-peptidase activity"/>
    <property type="evidence" value="ECO:0007669"/>
    <property type="project" value="TreeGrafter"/>
</dbReference>
<dbReference type="InterPro" id="IPR030400">
    <property type="entry name" value="Sedolisin_dom"/>
</dbReference>
<dbReference type="InterPro" id="IPR023828">
    <property type="entry name" value="Peptidase_S8_Ser-AS"/>
</dbReference>
<dbReference type="PROSITE" id="PS51257">
    <property type="entry name" value="PROKAR_LIPOPROTEIN"/>
    <property type="match status" value="1"/>
</dbReference>
<dbReference type="GO" id="GO:0006508">
    <property type="term" value="P:proteolysis"/>
    <property type="evidence" value="ECO:0007669"/>
    <property type="project" value="UniProtKB-KW"/>
</dbReference>
<evidence type="ECO:0000256" key="4">
    <source>
        <dbReference type="PROSITE-ProRule" id="PRU01032"/>
    </source>
</evidence>
<evidence type="ECO:0000256" key="1">
    <source>
        <dbReference type="ARBA" id="ARBA00022670"/>
    </source>
</evidence>
<dbReference type="GO" id="GO:0004252">
    <property type="term" value="F:serine-type endopeptidase activity"/>
    <property type="evidence" value="ECO:0007669"/>
    <property type="project" value="UniProtKB-UniRule"/>
</dbReference>
<gene>
    <name evidence="6" type="ORF">S2091_1286</name>
</gene>
<feature type="domain" description="Peptidase S53" evidence="5">
    <location>
        <begin position="387"/>
        <end position="755"/>
    </location>
</feature>
<name>A0A2S9H2D9_9BURK</name>
<keyword evidence="7" id="KW-1185">Reference proteome</keyword>
<accession>A0A2S9H2D9</accession>
<proteinExistence type="predicted"/>
<feature type="active site" description="Charge relay system" evidence="4">
    <location>
        <position position="464"/>
    </location>
</feature>
<dbReference type="AlphaFoldDB" id="A0A2S9H2D9"/>
<evidence type="ECO:0000256" key="3">
    <source>
        <dbReference type="ARBA" id="ARBA00022825"/>
    </source>
</evidence>
<feature type="active site" description="Charge relay system" evidence="4">
    <location>
        <position position="468"/>
    </location>
</feature>
<evidence type="ECO:0000256" key="2">
    <source>
        <dbReference type="ARBA" id="ARBA00022801"/>
    </source>
</evidence>
<dbReference type="PANTHER" id="PTHR14218">
    <property type="entry name" value="PROTEASE S8 TRIPEPTIDYL PEPTIDASE I CLN2"/>
    <property type="match status" value="1"/>
</dbReference>
<dbReference type="RefSeq" id="WP_105530962.1">
    <property type="nucleotide sequence ID" value="NZ_PUGF01000004.1"/>
</dbReference>
<dbReference type="CDD" id="cd04056">
    <property type="entry name" value="Peptidases_S53"/>
    <property type="match status" value="1"/>
</dbReference>
<evidence type="ECO:0000313" key="7">
    <source>
        <dbReference type="Proteomes" id="UP000237839"/>
    </source>
</evidence>
<dbReference type="EMBL" id="PUGF01000004">
    <property type="protein sequence ID" value="PRC94113.1"/>
    <property type="molecule type" value="Genomic_DNA"/>
</dbReference>